<dbReference type="EMBL" id="BK015589">
    <property type="protein sequence ID" value="DAE14618.1"/>
    <property type="molecule type" value="Genomic_DNA"/>
</dbReference>
<sequence length="62" mass="7227">MKLVCIQVPINVQAFPKSVVGDTMKSFSKEVMEYIADCVMYGKNYKDYSHWIKDELATWMTD</sequence>
<name>A0A8S5Q6N5_9CAUD</name>
<reference evidence="1" key="1">
    <citation type="journal article" date="2021" name="Proc. Natl. Acad. Sci. U.S.A.">
        <title>A Catalog of Tens of Thousands of Viruses from Human Metagenomes Reveals Hidden Associations with Chronic Diseases.</title>
        <authorList>
            <person name="Tisza M.J."/>
            <person name="Buck C.B."/>
        </authorList>
    </citation>
    <scope>NUCLEOTIDE SEQUENCE</scope>
    <source>
        <strain evidence="1">CtTRu92</strain>
    </source>
</reference>
<proteinExistence type="predicted"/>
<evidence type="ECO:0000313" key="1">
    <source>
        <dbReference type="EMBL" id="DAE14618.1"/>
    </source>
</evidence>
<organism evidence="1">
    <name type="scientific">Myoviridae sp. ctTRu92</name>
    <dbReference type="NCBI Taxonomy" id="2825111"/>
    <lineage>
        <taxon>Viruses</taxon>
        <taxon>Duplodnaviria</taxon>
        <taxon>Heunggongvirae</taxon>
        <taxon>Uroviricota</taxon>
        <taxon>Caudoviricetes</taxon>
    </lineage>
</organism>
<protein>
    <submittedName>
        <fullName evidence="1">Uncharacterized protein</fullName>
    </submittedName>
</protein>
<accession>A0A8S5Q6N5</accession>